<dbReference type="GeneID" id="67006195"/>
<gene>
    <name evidence="2" type="ORF">Asppvi_007585</name>
</gene>
<dbReference type="AlphaFoldDB" id="A0A9P3EXB9"/>
<dbReference type="RefSeq" id="XP_043159406.1">
    <property type="nucleotide sequence ID" value="XM_043303471.1"/>
</dbReference>
<proteinExistence type="predicted"/>
<dbReference type="InterPro" id="IPR003615">
    <property type="entry name" value="HNH_nuc"/>
</dbReference>
<dbReference type="EMBL" id="BHVY01000005">
    <property type="protein sequence ID" value="GIJ88660.1"/>
    <property type="molecule type" value="Genomic_DNA"/>
</dbReference>
<protein>
    <recommendedName>
        <fullName evidence="1">HNH nuclease domain-containing protein</fullName>
    </recommendedName>
</protein>
<organism evidence="2 3">
    <name type="scientific">Aspergillus pseudoviridinutans</name>
    <dbReference type="NCBI Taxonomy" id="1517512"/>
    <lineage>
        <taxon>Eukaryota</taxon>
        <taxon>Fungi</taxon>
        <taxon>Dikarya</taxon>
        <taxon>Ascomycota</taxon>
        <taxon>Pezizomycotina</taxon>
        <taxon>Eurotiomycetes</taxon>
        <taxon>Eurotiomycetidae</taxon>
        <taxon>Eurotiales</taxon>
        <taxon>Aspergillaceae</taxon>
        <taxon>Aspergillus</taxon>
        <taxon>Aspergillus subgen. Fumigati</taxon>
    </lineage>
</organism>
<keyword evidence="3" id="KW-1185">Reference proteome</keyword>
<feature type="domain" description="HNH nuclease" evidence="1">
    <location>
        <begin position="79"/>
        <end position="156"/>
    </location>
</feature>
<name>A0A9P3EXB9_9EURO</name>
<evidence type="ECO:0000313" key="2">
    <source>
        <dbReference type="EMBL" id="GIJ88660.1"/>
    </source>
</evidence>
<evidence type="ECO:0000259" key="1">
    <source>
        <dbReference type="Pfam" id="PF13391"/>
    </source>
</evidence>
<dbReference type="OrthoDB" id="2142759at2759"/>
<dbReference type="Pfam" id="PF13391">
    <property type="entry name" value="HNH_2"/>
    <property type="match status" value="1"/>
</dbReference>
<dbReference type="Proteomes" id="UP001043456">
    <property type="component" value="Unassembled WGS sequence"/>
</dbReference>
<accession>A0A9P3EXB9</accession>
<sequence length="316" mass="35819">MLTSILLIVDKPITIYSRATGQPLLLNDEPLEKGHYDIFCAGGDIKLTDETPVLRIWSHSQSGQESSFRNGVRARDRRCVLSGLKNVAPDLDDWTGFEAAHIFPLKKEDIWNEGNFSHWITKAATGYSAPINSIQNGLLLTRSMHDAFVKYLVSVNPDDAYKITYFGYDHFDVDGRALDPVCRKENDPNRVGDELLRWHFRQSVLANMKGVGEPIWEHDFPPGTDMIKEIVQGPNPAQRMELEPFSRLRGFRGFSTDRACRDPSHVAKELLRWRFRQPVLANMKGTGEAIWEHDISPGTGMTKEIVQGTNLAQRID</sequence>
<evidence type="ECO:0000313" key="3">
    <source>
        <dbReference type="Proteomes" id="UP001043456"/>
    </source>
</evidence>
<comment type="caution">
    <text evidence="2">The sequence shown here is derived from an EMBL/GenBank/DDBJ whole genome shotgun (WGS) entry which is preliminary data.</text>
</comment>
<reference evidence="2 3" key="1">
    <citation type="submission" date="2018-10" db="EMBL/GenBank/DDBJ databases">
        <title>Pan-genome distribution and transcriptional activeness of fungal secondary metabolism genes in Aspergillus section Fumigati.</title>
        <authorList>
            <person name="Takahashi H."/>
            <person name="Umemura M."/>
            <person name="Ninomiya A."/>
            <person name="Kusuya Y."/>
            <person name="Urayama S."/>
            <person name="Shimizu M."/>
            <person name="Watanabe A."/>
            <person name="Kamei K."/>
            <person name="Yaguchi T."/>
            <person name="Hagiwara D."/>
        </authorList>
    </citation>
    <scope>NUCLEOTIDE SEQUENCE [LARGE SCALE GENOMIC DNA]</scope>
    <source>
        <strain evidence="2 3">IFM 55266</strain>
    </source>
</reference>